<dbReference type="PANTHER" id="PTHR11544">
    <property type="entry name" value="COLD SHOCK DOMAIN CONTAINING PROTEINS"/>
    <property type="match status" value="1"/>
</dbReference>
<dbReference type="SMART" id="SM00357">
    <property type="entry name" value="CSP"/>
    <property type="match status" value="1"/>
</dbReference>
<dbReference type="EMBL" id="AHCL02000055">
    <property type="protein sequence ID" value="EJP81591.2"/>
    <property type="molecule type" value="Genomic_DNA"/>
</dbReference>
<keyword evidence="4" id="KW-0805">Transcription regulation</keyword>
<evidence type="ECO:0000256" key="2">
    <source>
        <dbReference type="ARBA" id="ARBA00011738"/>
    </source>
</evidence>
<sequence>FGFIEREGGEDVFVHFSAIQIDGFKSLDEGQRVTFGVEQGQRGAQATNVQIA</sequence>
<evidence type="ECO:0000259" key="9">
    <source>
        <dbReference type="PROSITE" id="PS51857"/>
    </source>
</evidence>
<evidence type="ECO:0000256" key="1">
    <source>
        <dbReference type="ARBA" id="ARBA00004496"/>
    </source>
</evidence>
<accession>J7VG17</accession>
<name>J7VG17_BACCE</name>
<comment type="subcellular location">
    <subcellularLocation>
        <location evidence="1 8">Cytoplasm</location>
    </subcellularLocation>
</comment>
<dbReference type="InterPro" id="IPR002059">
    <property type="entry name" value="CSP_DNA-bd"/>
</dbReference>
<dbReference type="InterPro" id="IPR012156">
    <property type="entry name" value="Cold_shock_CspA"/>
</dbReference>
<feature type="domain" description="CSD" evidence="9">
    <location>
        <begin position="1"/>
        <end position="51"/>
    </location>
</feature>
<feature type="non-terminal residue" evidence="10">
    <location>
        <position position="1"/>
    </location>
</feature>
<keyword evidence="5" id="KW-0238">DNA-binding</keyword>
<evidence type="ECO:0000256" key="6">
    <source>
        <dbReference type="ARBA" id="ARBA00023159"/>
    </source>
</evidence>
<dbReference type="GO" id="GO:0005737">
    <property type="term" value="C:cytoplasm"/>
    <property type="evidence" value="ECO:0007669"/>
    <property type="project" value="UniProtKB-SubCell"/>
</dbReference>
<dbReference type="InterPro" id="IPR011129">
    <property type="entry name" value="CSD"/>
</dbReference>
<dbReference type="AlphaFoldDB" id="J7VG17"/>
<keyword evidence="7" id="KW-0804">Transcription</keyword>
<comment type="caution">
    <text evidence="10">The sequence shown here is derived from an EMBL/GenBank/DDBJ whole genome shotgun (WGS) entry which is preliminary data.</text>
</comment>
<dbReference type="GO" id="GO:0003677">
    <property type="term" value="F:DNA binding"/>
    <property type="evidence" value="ECO:0007669"/>
    <property type="project" value="UniProtKB-KW"/>
</dbReference>
<comment type="subunit">
    <text evidence="2">Homodimer.</text>
</comment>
<dbReference type="PRINTS" id="PR00050">
    <property type="entry name" value="COLDSHOCK"/>
</dbReference>
<proteinExistence type="predicted"/>
<dbReference type="Proteomes" id="UP000006969">
    <property type="component" value="Unassembled WGS sequence"/>
</dbReference>
<organism evidence="10 11">
    <name type="scientific">Bacillus cereus VD142</name>
    <dbReference type="NCBI Taxonomy" id="718224"/>
    <lineage>
        <taxon>Bacteria</taxon>
        <taxon>Bacillati</taxon>
        <taxon>Bacillota</taxon>
        <taxon>Bacilli</taxon>
        <taxon>Bacillales</taxon>
        <taxon>Bacillaceae</taxon>
        <taxon>Bacillus</taxon>
        <taxon>Bacillus cereus group</taxon>
    </lineage>
</organism>
<keyword evidence="6" id="KW-0010">Activator</keyword>
<evidence type="ECO:0000313" key="10">
    <source>
        <dbReference type="EMBL" id="EJP81591.2"/>
    </source>
</evidence>
<keyword evidence="3" id="KW-0963">Cytoplasm</keyword>
<evidence type="ECO:0000256" key="5">
    <source>
        <dbReference type="ARBA" id="ARBA00023125"/>
    </source>
</evidence>
<dbReference type="Gene3D" id="2.40.50.140">
    <property type="entry name" value="Nucleic acid-binding proteins"/>
    <property type="match status" value="1"/>
</dbReference>
<evidence type="ECO:0000256" key="8">
    <source>
        <dbReference type="RuleBase" id="RU000408"/>
    </source>
</evidence>
<dbReference type="Pfam" id="PF00313">
    <property type="entry name" value="CSD"/>
    <property type="match status" value="1"/>
</dbReference>
<dbReference type="PROSITE" id="PS51857">
    <property type="entry name" value="CSD_2"/>
    <property type="match status" value="1"/>
</dbReference>
<gene>
    <name evidence="10" type="ORF">IC3_05909</name>
</gene>
<dbReference type="InterPro" id="IPR019844">
    <property type="entry name" value="CSD_CS"/>
</dbReference>
<reference evidence="10 11" key="1">
    <citation type="submission" date="2013-01" db="EMBL/GenBank/DDBJ databases">
        <title>The Genome Sequence of Bacillus cereus VD142.</title>
        <authorList>
            <consortium name="The Broad Institute Genome Sequencing Platform"/>
            <consortium name="The Broad Institute Genome Sequencing Center for Infectious Disease"/>
            <person name="Feldgarden M."/>
            <person name="Van der Auwera G.A."/>
            <person name="Mahillon J."/>
            <person name="Duprez V."/>
            <person name="Timmery S."/>
            <person name="Mattelet C."/>
            <person name="Dierick K."/>
            <person name="Sun M."/>
            <person name="Yu Z."/>
            <person name="Zhu L."/>
            <person name="Hu X."/>
            <person name="Shank E.B."/>
            <person name="Swiecicka I."/>
            <person name="Hansen B.M."/>
            <person name="Andrup L."/>
            <person name="Walker B."/>
            <person name="Young S.K."/>
            <person name="Zeng Q."/>
            <person name="Gargeya S."/>
            <person name="Fitzgerald M."/>
            <person name="Haas B."/>
            <person name="Abouelleil A."/>
            <person name="Alvarado L."/>
            <person name="Arachchi H.M."/>
            <person name="Berlin A.M."/>
            <person name="Chapman S.B."/>
            <person name="Dewar J."/>
            <person name="Goldberg J."/>
            <person name="Griggs A."/>
            <person name="Gujja S."/>
            <person name="Hansen M."/>
            <person name="Howarth C."/>
            <person name="Imamovic A."/>
            <person name="Larimer J."/>
            <person name="McCowan C."/>
            <person name="Murphy C."/>
            <person name="Neiman D."/>
            <person name="Pearson M."/>
            <person name="Priest M."/>
            <person name="Roberts A."/>
            <person name="Saif S."/>
            <person name="Shea T."/>
            <person name="Sisk P."/>
            <person name="Sykes S."/>
            <person name="Wortman J."/>
            <person name="Nusbaum C."/>
            <person name="Birren B."/>
        </authorList>
    </citation>
    <scope>NUCLEOTIDE SEQUENCE [LARGE SCALE GENOMIC DNA]</scope>
    <source>
        <strain evidence="10 11">VD142</strain>
    </source>
</reference>
<dbReference type="RefSeq" id="WP_016362199.1">
    <property type="nucleotide sequence ID" value="NZ_KE150059.1"/>
</dbReference>
<dbReference type="HOGENOM" id="CLU_117621_8_0_9"/>
<dbReference type="InterPro" id="IPR050181">
    <property type="entry name" value="Cold_shock_domain"/>
</dbReference>
<dbReference type="PROSITE" id="PS00352">
    <property type="entry name" value="CSD_1"/>
    <property type="match status" value="1"/>
</dbReference>
<dbReference type="InterPro" id="IPR012340">
    <property type="entry name" value="NA-bd_OB-fold"/>
</dbReference>
<dbReference type="SUPFAM" id="SSF50249">
    <property type="entry name" value="Nucleic acid-binding proteins"/>
    <property type="match status" value="1"/>
</dbReference>
<evidence type="ECO:0000313" key="11">
    <source>
        <dbReference type="Proteomes" id="UP000006969"/>
    </source>
</evidence>
<evidence type="ECO:0000256" key="4">
    <source>
        <dbReference type="ARBA" id="ARBA00023015"/>
    </source>
</evidence>
<evidence type="ECO:0000256" key="3">
    <source>
        <dbReference type="ARBA" id="ARBA00022490"/>
    </source>
</evidence>
<dbReference type="PIRSF" id="PIRSF002599">
    <property type="entry name" value="Cold_shock_A"/>
    <property type="match status" value="1"/>
</dbReference>
<protein>
    <submittedName>
        <fullName evidence="10">Cold shock-like protein CspLA</fullName>
    </submittedName>
</protein>
<evidence type="ECO:0000256" key="7">
    <source>
        <dbReference type="ARBA" id="ARBA00023163"/>
    </source>
</evidence>